<dbReference type="Proteomes" id="UP000254925">
    <property type="component" value="Unassembled WGS sequence"/>
</dbReference>
<dbReference type="InterPro" id="IPR009097">
    <property type="entry name" value="Cyclic_Pdiesterase"/>
</dbReference>
<proteinExistence type="predicted"/>
<dbReference type="SUPFAM" id="SSF55144">
    <property type="entry name" value="LigT-like"/>
    <property type="match status" value="1"/>
</dbReference>
<accession>A0A370HTY9</accession>
<keyword evidence="1" id="KW-0436">Ligase</keyword>
<reference evidence="1 2" key="1">
    <citation type="submission" date="2018-07" db="EMBL/GenBank/DDBJ databases">
        <title>Genomic Encyclopedia of Type Strains, Phase IV (KMG-IV): sequencing the most valuable type-strain genomes for metagenomic binning, comparative biology and taxonomic classification.</title>
        <authorList>
            <person name="Goeker M."/>
        </authorList>
    </citation>
    <scope>NUCLEOTIDE SEQUENCE [LARGE SCALE GENOMIC DNA]</scope>
    <source>
        <strain evidence="1 2">DSM 14364</strain>
    </source>
</reference>
<sequence length="180" mass="20574">MTADAPFILTLSLDERSFRFFDEQRRRHFPPERNFIPAHLTLFHKLPAEHEPSLVTNLRDAADRPAPIELDVTGLRSLGRGVAYTLASPALTELRFSLAKRWALWLTLQDRQKHQPHVTVQNKVEPEEARRLLADLSASFVPFRITGTGLDLWRYRGGPWEKAASFPFGPKPPRREPGTS</sequence>
<dbReference type="Gene3D" id="3.90.1140.10">
    <property type="entry name" value="Cyclic phosphodiesterase"/>
    <property type="match status" value="1"/>
</dbReference>
<comment type="caution">
    <text evidence="1">The sequence shown here is derived from an EMBL/GenBank/DDBJ whole genome shotgun (WGS) entry which is preliminary data.</text>
</comment>
<dbReference type="OrthoDB" id="793003at2"/>
<organism evidence="1 2">
    <name type="scientific">Microvirga subterranea</name>
    <dbReference type="NCBI Taxonomy" id="186651"/>
    <lineage>
        <taxon>Bacteria</taxon>
        <taxon>Pseudomonadati</taxon>
        <taxon>Pseudomonadota</taxon>
        <taxon>Alphaproteobacteria</taxon>
        <taxon>Hyphomicrobiales</taxon>
        <taxon>Methylobacteriaceae</taxon>
        <taxon>Microvirga</taxon>
    </lineage>
</organism>
<name>A0A370HTY9_9HYPH</name>
<keyword evidence="2" id="KW-1185">Reference proteome</keyword>
<evidence type="ECO:0000313" key="1">
    <source>
        <dbReference type="EMBL" id="RDI61978.1"/>
    </source>
</evidence>
<evidence type="ECO:0000313" key="2">
    <source>
        <dbReference type="Proteomes" id="UP000254925"/>
    </source>
</evidence>
<dbReference type="AlphaFoldDB" id="A0A370HTY9"/>
<dbReference type="GO" id="GO:0016874">
    <property type="term" value="F:ligase activity"/>
    <property type="evidence" value="ECO:0007669"/>
    <property type="project" value="UniProtKB-KW"/>
</dbReference>
<gene>
    <name evidence="1" type="ORF">DES45_101238</name>
</gene>
<dbReference type="RefSeq" id="WP_114768143.1">
    <property type="nucleotide sequence ID" value="NZ_QQBB01000001.1"/>
</dbReference>
<dbReference type="Pfam" id="PF13563">
    <property type="entry name" value="2_5_RNA_ligase2"/>
    <property type="match status" value="1"/>
</dbReference>
<protein>
    <submittedName>
        <fullName evidence="1">2'-5' RNA ligase superfamily protein</fullName>
    </submittedName>
</protein>
<dbReference type="EMBL" id="QQBB01000001">
    <property type="protein sequence ID" value="RDI61978.1"/>
    <property type="molecule type" value="Genomic_DNA"/>
</dbReference>